<sequence>MAQSPDYMALDDGQLVGFWQTGDEEAFKALYKKYFPRLYDLAIQKVDDILEVEELVQDVFVSFWKQRDALIKTDISGYLFISLRNRIFSHYRKRLSAKHRIKLVDVGFHEPIVHDDGLKLESKELSAVLNNYIEKLPPQCKTVFTLSRKQQLTNKEIADQLNISVRSVEQHITKALRVLREAVNEHKLTLTISAMAVTQLLGTYI</sequence>
<accession>A0ABV2TAN9</accession>
<name>A0ABV2TAN9_9BACT</name>
<dbReference type="NCBIfam" id="TIGR02985">
    <property type="entry name" value="Sig70_bacteroi1"/>
    <property type="match status" value="1"/>
</dbReference>
<dbReference type="InterPro" id="IPR007627">
    <property type="entry name" value="RNA_pol_sigma70_r2"/>
</dbReference>
<dbReference type="NCBIfam" id="TIGR02937">
    <property type="entry name" value="sigma70-ECF"/>
    <property type="match status" value="1"/>
</dbReference>
<comment type="caution">
    <text evidence="7">The sequence shown here is derived from an EMBL/GenBank/DDBJ whole genome shotgun (WGS) entry which is preliminary data.</text>
</comment>
<dbReference type="InterPro" id="IPR013325">
    <property type="entry name" value="RNA_pol_sigma_r2"/>
</dbReference>
<dbReference type="Pfam" id="PF08281">
    <property type="entry name" value="Sigma70_r4_2"/>
    <property type="match status" value="1"/>
</dbReference>
<dbReference type="SUPFAM" id="SSF88946">
    <property type="entry name" value="Sigma2 domain of RNA polymerase sigma factors"/>
    <property type="match status" value="1"/>
</dbReference>
<reference evidence="7 8" key="1">
    <citation type="submission" date="2024-06" db="EMBL/GenBank/DDBJ databases">
        <title>Chitinophaga defluvii sp. nov., isolated from municipal sewage.</title>
        <authorList>
            <person name="Zhang L."/>
        </authorList>
    </citation>
    <scope>NUCLEOTIDE SEQUENCE [LARGE SCALE GENOMIC DNA]</scope>
    <source>
        <strain evidence="7 8">H8</strain>
    </source>
</reference>
<protein>
    <submittedName>
        <fullName evidence="7">RNA polymerase sigma-70 factor</fullName>
    </submittedName>
</protein>
<keyword evidence="2" id="KW-0805">Transcription regulation</keyword>
<evidence type="ECO:0000259" key="6">
    <source>
        <dbReference type="Pfam" id="PF08281"/>
    </source>
</evidence>
<dbReference type="Pfam" id="PF04542">
    <property type="entry name" value="Sigma70_r2"/>
    <property type="match status" value="1"/>
</dbReference>
<evidence type="ECO:0000313" key="7">
    <source>
        <dbReference type="EMBL" id="MET6999395.1"/>
    </source>
</evidence>
<proteinExistence type="inferred from homology"/>
<dbReference type="SUPFAM" id="SSF88659">
    <property type="entry name" value="Sigma3 and sigma4 domains of RNA polymerase sigma factors"/>
    <property type="match status" value="1"/>
</dbReference>
<dbReference type="Gene3D" id="1.10.1740.10">
    <property type="match status" value="1"/>
</dbReference>
<evidence type="ECO:0000256" key="1">
    <source>
        <dbReference type="ARBA" id="ARBA00010641"/>
    </source>
</evidence>
<dbReference type="CDD" id="cd06171">
    <property type="entry name" value="Sigma70_r4"/>
    <property type="match status" value="1"/>
</dbReference>
<dbReference type="RefSeq" id="WP_354661960.1">
    <property type="nucleotide sequence ID" value="NZ_JBEXAC010000002.1"/>
</dbReference>
<dbReference type="InterPro" id="IPR014327">
    <property type="entry name" value="RNA_pol_sigma70_bacteroid"/>
</dbReference>
<keyword evidence="4" id="KW-0804">Transcription</keyword>
<keyword evidence="3" id="KW-0731">Sigma factor</keyword>
<gene>
    <name evidence="7" type="ORF">ABR189_18550</name>
</gene>
<dbReference type="InterPro" id="IPR013324">
    <property type="entry name" value="RNA_pol_sigma_r3/r4-like"/>
</dbReference>
<dbReference type="PANTHER" id="PTHR43133:SF46">
    <property type="entry name" value="RNA POLYMERASE SIGMA-70 FACTOR ECF SUBFAMILY"/>
    <property type="match status" value="1"/>
</dbReference>
<evidence type="ECO:0000256" key="2">
    <source>
        <dbReference type="ARBA" id="ARBA00023015"/>
    </source>
</evidence>
<dbReference type="InterPro" id="IPR014284">
    <property type="entry name" value="RNA_pol_sigma-70_dom"/>
</dbReference>
<evidence type="ECO:0000313" key="8">
    <source>
        <dbReference type="Proteomes" id="UP001549749"/>
    </source>
</evidence>
<dbReference type="InterPro" id="IPR013249">
    <property type="entry name" value="RNA_pol_sigma70_r4_t2"/>
</dbReference>
<keyword evidence="8" id="KW-1185">Reference proteome</keyword>
<dbReference type="Proteomes" id="UP001549749">
    <property type="component" value="Unassembled WGS sequence"/>
</dbReference>
<dbReference type="PANTHER" id="PTHR43133">
    <property type="entry name" value="RNA POLYMERASE ECF-TYPE SIGMA FACTO"/>
    <property type="match status" value="1"/>
</dbReference>
<evidence type="ECO:0000256" key="4">
    <source>
        <dbReference type="ARBA" id="ARBA00023163"/>
    </source>
</evidence>
<organism evidence="7 8">
    <name type="scientific">Chitinophaga defluvii</name>
    <dbReference type="NCBI Taxonomy" id="3163343"/>
    <lineage>
        <taxon>Bacteria</taxon>
        <taxon>Pseudomonadati</taxon>
        <taxon>Bacteroidota</taxon>
        <taxon>Chitinophagia</taxon>
        <taxon>Chitinophagales</taxon>
        <taxon>Chitinophagaceae</taxon>
        <taxon>Chitinophaga</taxon>
    </lineage>
</organism>
<comment type="similarity">
    <text evidence="1">Belongs to the sigma-70 factor family. ECF subfamily.</text>
</comment>
<dbReference type="EMBL" id="JBEXAC010000002">
    <property type="protein sequence ID" value="MET6999395.1"/>
    <property type="molecule type" value="Genomic_DNA"/>
</dbReference>
<evidence type="ECO:0000256" key="3">
    <source>
        <dbReference type="ARBA" id="ARBA00023082"/>
    </source>
</evidence>
<evidence type="ECO:0000259" key="5">
    <source>
        <dbReference type="Pfam" id="PF04542"/>
    </source>
</evidence>
<dbReference type="InterPro" id="IPR036388">
    <property type="entry name" value="WH-like_DNA-bd_sf"/>
</dbReference>
<dbReference type="Gene3D" id="1.10.10.10">
    <property type="entry name" value="Winged helix-like DNA-binding domain superfamily/Winged helix DNA-binding domain"/>
    <property type="match status" value="1"/>
</dbReference>
<dbReference type="InterPro" id="IPR039425">
    <property type="entry name" value="RNA_pol_sigma-70-like"/>
</dbReference>
<feature type="domain" description="RNA polymerase sigma factor 70 region 4 type 2" evidence="6">
    <location>
        <begin position="130"/>
        <end position="177"/>
    </location>
</feature>
<feature type="domain" description="RNA polymerase sigma-70 region 2" evidence="5">
    <location>
        <begin position="30"/>
        <end position="94"/>
    </location>
</feature>